<evidence type="ECO:0000313" key="2">
    <source>
        <dbReference type="Proteomes" id="UP001060104"/>
    </source>
</evidence>
<reference evidence="1" key="1">
    <citation type="submission" date="2022-08" db="EMBL/GenBank/DDBJ databases">
        <title>Genome Sequencing of Bacteroides fragilis Group Isolates with Nanopore Technology.</title>
        <authorList>
            <person name="Tisza M.J."/>
            <person name="Smith D."/>
            <person name="Dekker J.P."/>
        </authorList>
    </citation>
    <scope>NUCLEOTIDE SEQUENCE</scope>
    <source>
        <strain evidence="1">BFG-527</strain>
    </source>
</reference>
<accession>A0ABY5T8U9</accession>
<dbReference type="EMBL" id="CP103141">
    <property type="protein sequence ID" value="UVQ73290.1"/>
    <property type="molecule type" value="Genomic_DNA"/>
</dbReference>
<name>A0ABY5T8U9_9BACE</name>
<sequence length="140" mass="16522">MEHDKSIKELNLEIQSMCNKIESLKALIEKAIIAAIDEIAKKHAMNRIGEHCFIVRFSDLIGSVWSPYFYDWEKSAKIIKKFLENKPPEQWVSFLTKKLQDRKDKKIVIFEYTKSYYGCRDVTRIPVSAEFIELIIKHLQ</sequence>
<dbReference type="RefSeq" id="WP_258895499.1">
    <property type="nucleotide sequence ID" value="NZ_CP103141.1"/>
</dbReference>
<keyword evidence="2" id="KW-1185">Reference proteome</keyword>
<proteinExistence type="predicted"/>
<dbReference type="Proteomes" id="UP001060104">
    <property type="component" value="Chromosome"/>
</dbReference>
<evidence type="ECO:0000313" key="1">
    <source>
        <dbReference type="EMBL" id="UVQ73290.1"/>
    </source>
</evidence>
<gene>
    <name evidence="1" type="ORF">NXY30_19980</name>
</gene>
<organism evidence="1 2">
    <name type="scientific">Bacteroides faecis</name>
    <dbReference type="NCBI Taxonomy" id="674529"/>
    <lineage>
        <taxon>Bacteria</taxon>
        <taxon>Pseudomonadati</taxon>
        <taxon>Bacteroidota</taxon>
        <taxon>Bacteroidia</taxon>
        <taxon>Bacteroidales</taxon>
        <taxon>Bacteroidaceae</taxon>
        <taxon>Bacteroides</taxon>
    </lineage>
</organism>
<protein>
    <submittedName>
        <fullName evidence="1">Uncharacterized protein</fullName>
    </submittedName>
</protein>